<accession>A0A4P6MWC0</accession>
<sequence>MEPIHHLTPSHHHQTAGSTRPPSRGFDMTRTTHGRWAALVAAGGLALTGCAVGSDSGGSSEGGDAVSHQSQARDSDAQPESAATSGSADRGQGSSDGSAGSNASSGYKAPIDARIARTASLSLTVKDLEQAAAKVRSTARTAGGYVSDEDSRAATDEGGRSWAEITVTVPVDKLDATTTDLAELGEVTKRTTSAEDLTSQYTDTTARVRTKTKSVERLRTLIDSTDDLDQIVTLERELSTREADLESMTSQQKSLEQRTATAPVSVSLSTDGIEADATEEDATGFVAGLSEGWGAFTAALAVGLTALGAITPFALTGAVLLAPVLWWLRRRTARPAPVVAAPDE</sequence>
<dbReference type="AlphaFoldDB" id="A0A4P6MWC0"/>
<protein>
    <submittedName>
        <fullName evidence="4">DUF4349 domain-containing protein</fullName>
    </submittedName>
</protein>
<feature type="region of interest" description="Disordered" evidence="1">
    <location>
        <begin position="53"/>
        <end position="107"/>
    </location>
</feature>
<dbReference type="Proteomes" id="UP000290408">
    <property type="component" value="Chromosome"/>
</dbReference>
<evidence type="ECO:0000256" key="2">
    <source>
        <dbReference type="SAM" id="Phobius"/>
    </source>
</evidence>
<feature type="compositionally biased region" description="Low complexity" evidence="1">
    <location>
        <begin position="85"/>
        <end position="106"/>
    </location>
</feature>
<gene>
    <name evidence="4" type="ORF">EXU32_07635</name>
</gene>
<dbReference type="OrthoDB" id="186919at2"/>
<reference evidence="4 5" key="1">
    <citation type="submission" date="2019-02" db="EMBL/GenBank/DDBJ databases">
        <title>Genomic data mining of an Antarctic deep-sea actinobacterium, Janibacterlimosus P3-3-X1.</title>
        <authorList>
            <person name="Liao L."/>
            <person name="Chen B."/>
        </authorList>
    </citation>
    <scope>NUCLEOTIDE SEQUENCE [LARGE SCALE GENOMIC DNA]</scope>
    <source>
        <strain evidence="4 5">P3-3-X1</strain>
    </source>
</reference>
<feature type="transmembrane region" description="Helical" evidence="2">
    <location>
        <begin position="293"/>
        <end position="326"/>
    </location>
</feature>
<feature type="compositionally biased region" description="Polar residues" evidence="1">
    <location>
        <begin position="247"/>
        <end position="261"/>
    </location>
</feature>
<feature type="region of interest" description="Disordered" evidence="1">
    <location>
        <begin position="242"/>
        <end position="261"/>
    </location>
</feature>
<evidence type="ECO:0000313" key="4">
    <source>
        <dbReference type="EMBL" id="QBF46135.1"/>
    </source>
</evidence>
<feature type="domain" description="DUF4349" evidence="3">
    <location>
        <begin position="114"/>
        <end position="324"/>
    </location>
</feature>
<dbReference type="Pfam" id="PF14257">
    <property type="entry name" value="DUF4349"/>
    <property type="match status" value="1"/>
</dbReference>
<dbReference type="InterPro" id="IPR025645">
    <property type="entry name" value="DUF4349"/>
</dbReference>
<keyword evidence="5" id="KW-1185">Reference proteome</keyword>
<keyword evidence="2" id="KW-0472">Membrane</keyword>
<keyword evidence="2" id="KW-1133">Transmembrane helix</keyword>
<evidence type="ECO:0000259" key="3">
    <source>
        <dbReference type="Pfam" id="PF14257"/>
    </source>
</evidence>
<feature type="compositionally biased region" description="Basic and acidic residues" evidence="1">
    <location>
        <begin position="149"/>
        <end position="158"/>
    </location>
</feature>
<proteinExistence type="predicted"/>
<keyword evidence="2" id="KW-0812">Transmembrane</keyword>
<evidence type="ECO:0000256" key="1">
    <source>
        <dbReference type="SAM" id="MobiDB-lite"/>
    </source>
</evidence>
<dbReference type="KEGG" id="jli:EXU32_07635"/>
<dbReference type="EMBL" id="CP036164">
    <property type="protein sequence ID" value="QBF46135.1"/>
    <property type="molecule type" value="Genomic_DNA"/>
</dbReference>
<name>A0A4P6MWC0_9MICO</name>
<feature type="region of interest" description="Disordered" evidence="1">
    <location>
        <begin position="1"/>
        <end position="29"/>
    </location>
</feature>
<evidence type="ECO:0000313" key="5">
    <source>
        <dbReference type="Proteomes" id="UP000290408"/>
    </source>
</evidence>
<feature type="region of interest" description="Disordered" evidence="1">
    <location>
        <begin position="138"/>
        <end position="158"/>
    </location>
</feature>
<organism evidence="4 5">
    <name type="scientific">Janibacter limosus</name>
    <dbReference type="NCBI Taxonomy" id="53458"/>
    <lineage>
        <taxon>Bacteria</taxon>
        <taxon>Bacillati</taxon>
        <taxon>Actinomycetota</taxon>
        <taxon>Actinomycetes</taxon>
        <taxon>Micrococcales</taxon>
        <taxon>Intrasporangiaceae</taxon>
        <taxon>Janibacter</taxon>
    </lineage>
</organism>